<evidence type="ECO:0000313" key="1">
    <source>
        <dbReference type="EMBL" id="MDM5071150.1"/>
    </source>
</evidence>
<dbReference type="RefSeq" id="WP_290017411.1">
    <property type="nucleotide sequence ID" value="NZ_JAOPLL010000002.1"/>
</dbReference>
<keyword evidence="1" id="KW-0808">Transferase</keyword>
<dbReference type="Proteomes" id="UP001168107">
    <property type="component" value="Unassembled WGS sequence"/>
</dbReference>
<accession>A0ABT7PVN0</accession>
<gene>
    <name evidence="1" type="ORF">OB935_04675</name>
</gene>
<organism evidence="1 2">
    <name type="scientific">Aeromonas bestiarum</name>
    <dbReference type="NCBI Taxonomy" id="105751"/>
    <lineage>
        <taxon>Bacteria</taxon>
        <taxon>Pseudomonadati</taxon>
        <taxon>Pseudomonadota</taxon>
        <taxon>Gammaproteobacteria</taxon>
        <taxon>Aeromonadales</taxon>
        <taxon>Aeromonadaceae</taxon>
        <taxon>Aeromonas</taxon>
    </lineage>
</organism>
<evidence type="ECO:0000313" key="2">
    <source>
        <dbReference type="Proteomes" id="UP001168107"/>
    </source>
</evidence>
<name>A0ABT7PVN0_9GAMM</name>
<dbReference type="GO" id="GO:0008168">
    <property type="term" value="F:methyltransferase activity"/>
    <property type="evidence" value="ECO:0007669"/>
    <property type="project" value="UniProtKB-KW"/>
</dbReference>
<keyword evidence="2" id="KW-1185">Reference proteome</keyword>
<dbReference type="Gene3D" id="3.40.50.150">
    <property type="entry name" value="Vaccinia Virus protein VP39"/>
    <property type="match status" value="1"/>
</dbReference>
<reference evidence="1" key="1">
    <citation type="submission" date="2024-05" db="EMBL/GenBank/DDBJ databases">
        <title>WGS of Aeromonas isolates.</title>
        <authorList>
            <person name="Lee H."/>
        </authorList>
    </citation>
    <scope>NUCLEOTIDE SEQUENCE</scope>
    <source>
        <strain evidence="1">SU58-3</strain>
    </source>
</reference>
<dbReference type="GO" id="GO:0032259">
    <property type="term" value="P:methylation"/>
    <property type="evidence" value="ECO:0007669"/>
    <property type="project" value="UniProtKB-KW"/>
</dbReference>
<comment type="caution">
    <text evidence="1">The sequence shown here is derived from an EMBL/GenBank/DDBJ whole genome shotgun (WGS) entry which is preliminary data.</text>
</comment>
<sequence>MTGALKLPSHEIEEQSVATAVKTAGKPVLDACCGSRMMWFDKQNSLAIFADKRHETLTVTDRTHREDGTRTLRIEPDCLIDFRNMPFADGAFKLVAFDPPHLERAGPKSWLAAKYGKLSDDWRSDLRAGFAECFRVLEPEGVLVFKWNEVQVKVSEVLALTPHKPLFGQVSGRSGMTHWLVFMKPGLQEVVGGEA</sequence>
<protein>
    <submittedName>
        <fullName evidence="1">Class I SAM-dependent methyltransferase</fullName>
    </submittedName>
</protein>
<dbReference type="InterPro" id="IPR029063">
    <property type="entry name" value="SAM-dependent_MTases_sf"/>
</dbReference>
<dbReference type="EMBL" id="JAOPLL010000002">
    <property type="protein sequence ID" value="MDM5071150.1"/>
    <property type="molecule type" value="Genomic_DNA"/>
</dbReference>
<keyword evidence="1" id="KW-0489">Methyltransferase</keyword>
<proteinExistence type="predicted"/>
<dbReference type="SUPFAM" id="SSF53335">
    <property type="entry name" value="S-adenosyl-L-methionine-dependent methyltransferases"/>
    <property type="match status" value="1"/>
</dbReference>